<organism evidence="13 14">
    <name type="scientific">Phlyctema vagabunda</name>
    <dbReference type="NCBI Taxonomy" id="108571"/>
    <lineage>
        <taxon>Eukaryota</taxon>
        <taxon>Fungi</taxon>
        <taxon>Dikarya</taxon>
        <taxon>Ascomycota</taxon>
        <taxon>Pezizomycotina</taxon>
        <taxon>Leotiomycetes</taxon>
        <taxon>Helotiales</taxon>
        <taxon>Dermateaceae</taxon>
        <taxon>Phlyctema</taxon>
    </lineage>
</organism>
<feature type="transmembrane region" description="Helical" evidence="11">
    <location>
        <begin position="42"/>
        <end position="60"/>
    </location>
</feature>
<feature type="transmembrane region" description="Helical" evidence="11">
    <location>
        <begin position="102"/>
        <end position="127"/>
    </location>
</feature>
<feature type="domain" description="Cation/H+ exchanger transmembrane" evidence="12">
    <location>
        <begin position="40"/>
        <end position="294"/>
    </location>
</feature>
<feature type="transmembrane region" description="Helical" evidence="11">
    <location>
        <begin position="392"/>
        <end position="415"/>
    </location>
</feature>
<feature type="transmembrane region" description="Helical" evidence="11">
    <location>
        <begin position="554"/>
        <end position="577"/>
    </location>
</feature>
<evidence type="ECO:0000256" key="8">
    <source>
        <dbReference type="ARBA" id="ARBA00023136"/>
    </source>
</evidence>
<dbReference type="Pfam" id="PF00999">
    <property type="entry name" value="Na_H_Exchanger"/>
    <property type="match status" value="1"/>
</dbReference>
<evidence type="ECO:0000256" key="3">
    <source>
        <dbReference type="ARBA" id="ARBA00022449"/>
    </source>
</evidence>
<evidence type="ECO:0000313" key="14">
    <source>
        <dbReference type="Proteomes" id="UP001629113"/>
    </source>
</evidence>
<feature type="transmembrane region" description="Helical" evidence="11">
    <location>
        <begin position="165"/>
        <end position="185"/>
    </location>
</feature>
<evidence type="ECO:0000256" key="2">
    <source>
        <dbReference type="ARBA" id="ARBA00022448"/>
    </source>
</evidence>
<gene>
    <name evidence="13" type="ORF">PVAG01_01427</name>
</gene>
<dbReference type="Gene3D" id="1.20.1530.20">
    <property type="match status" value="3"/>
</dbReference>
<keyword evidence="5 11" id="KW-1133">Transmembrane helix</keyword>
<dbReference type="EMBL" id="JBFCZG010000001">
    <property type="protein sequence ID" value="KAL3427918.1"/>
    <property type="molecule type" value="Genomic_DNA"/>
</dbReference>
<keyword evidence="6" id="KW-0915">Sodium</keyword>
<comment type="caution">
    <text evidence="13">The sequence shown here is derived from an EMBL/GenBank/DDBJ whole genome shotgun (WGS) entry which is preliminary data.</text>
</comment>
<proteinExistence type="predicted"/>
<keyword evidence="4 11" id="KW-0812">Transmembrane</keyword>
<feature type="transmembrane region" description="Helical" evidence="11">
    <location>
        <begin position="250"/>
        <end position="270"/>
    </location>
</feature>
<evidence type="ECO:0000256" key="7">
    <source>
        <dbReference type="ARBA" id="ARBA00023065"/>
    </source>
</evidence>
<name>A0ABR4PX23_9HELO</name>
<evidence type="ECO:0000256" key="11">
    <source>
        <dbReference type="SAM" id="Phobius"/>
    </source>
</evidence>
<dbReference type="InterPro" id="IPR038770">
    <property type="entry name" value="Na+/solute_symporter_sf"/>
</dbReference>
<reference evidence="13 14" key="1">
    <citation type="submission" date="2024-06" db="EMBL/GenBank/DDBJ databases">
        <title>Complete genome of Phlyctema vagabunda strain 19-DSS-EL-015.</title>
        <authorList>
            <person name="Fiorenzani C."/>
        </authorList>
    </citation>
    <scope>NUCLEOTIDE SEQUENCE [LARGE SCALE GENOMIC DNA]</scope>
    <source>
        <strain evidence="13 14">19-DSS-EL-015</strain>
    </source>
</reference>
<feature type="compositionally biased region" description="Polar residues" evidence="10">
    <location>
        <begin position="459"/>
        <end position="490"/>
    </location>
</feature>
<accession>A0ABR4PX23</accession>
<dbReference type="Proteomes" id="UP001629113">
    <property type="component" value="Unassembled WGS sequence"/>
</dbReference>
<protein>
    <submittedName>
        <fullName evidence="13">Sodium/hydrogen exchanger family protein</fullName>
    </submittedName>
</protein>
<sequence length="603" mass="64128">MAVETSNTITSVLPYHEPGIITILIQASFLLILNVVNHAFDLLIFCGLIGQIFVGLAWGTPGGKLLDESMEAIIVQLGYLGLILLVYEGGLETSFKSLRANAKLSVMVALTGVCAPMGLSFVLMSLINATPLQAFAAGAALCSTSLGTTFTILGTSGLSKTRVGVVLTSAAMLDDVIGLIMVQVVSNLGTATSSSFSPVTVVRPIAVSIGFVILVPLVCIFLVKPITFWLNAHRKSHASGLFDRAARGTYTPFLIHTALLLALITAASYAGTSNLFAAYLAGASISWWDSELPHDYLDKVVTINAASSGDGAMHADGSSGTPAQSSTPVENNDIVEHTVSESRSDEHSDNETSGPAVYHKFYAAAVQRILKPFFFASIGFAIPITEMFSGEIFWRGVVFTILMLFAKLITGMWLVRLDISSPQADLSRYSNAIRKLLPKSWQHPASKRAAKSKEDQAGAQENITTATTKSTSVPMETSPGSTSQIQQTPNMLSVSQTRGQDQKRGIKPLSLYPAGILGTAMTARGEIGFLIASLAETTGVFSKGAEPSSGSSEIYLVVTWAIVLCTIIGPLSVGTLVKRVRRLQAEREHNPSKPDPLGVWGVN</sequence>
<feature type="transmembrane region" description="Helical" evidence="11">
    <location>
        <begin position="72"/>
        <end position="90"/>
    </location>
</feature>
<comment type="subcellular location">
    <subcellularLocation>
        <location evidence="1">Membrane</location>
        <topology evidence="1">Multi-pass membrane protein</topology>
    </subcellularLocation>
</comment>
<evidence type="ECO:0000256" key="5">
    <source>
        <dbReference type="ARBA" id="ARBA00022989"/>
    </source>
</evidence>
<dbReference type="PANTHER" id="PTHR43562">
    <property type="entry name" value="NAPA-TYPE SODIUM/HYDROGEN ANTIPORTER"/>
    <property type="match status" value="1"/>
</dbReference>
<evidence type="ECO:0000256" key="6">
    <source>
        <dbReference type="ARBA" id="ARBA00023053"/>
    </source>
</evidence>
<keyword evidence="3" id="KW-0050">Antiport</keyword>
<feature type="region of interest" description="Disordered" evidence="10">
    <location>
        <begin position="443"/>
        <end position="490"/>
    </location>
</feature>
<evidence type="ECO:0000313" key="13">
    <source>
        <dbReference type="EMBL" id="KAL3427918.1"/>
    </source>
</evidence>
<evidence type="ECO:0000256" key="10">
    <source>
        <dbReference type="SAM" id="MobiDB-lite"/>
    </source>
</evidence>
<keyword evidence="9" id="KW-0739">Sodium transport</keyword>
<feature type="transmembrane region" description="Helical" evidence="11">
    <location>
        <begin position="205"/>
        <end position="230"/>
    </location>
</feature>
<evidence type="ECO:0000256" key="4">
    <source>
        <dbReference type="ARBA" id="ARBA00022692"/>
    </source>
</evidence>
<feature type="transmembrane region" description="Helical" evidence="11">
    <location>
        <begin position="20"/>
        <end position="37"/>
    </location>
</feature>
<dbReference type="InterPro" id="IPR006153">
    <property type="entry name" value="Cation/H_exchanger_TM"/>
</dbReference>
<keyword evidence="7" id="KW-0406">Ion transport</keyword>
<keyword evidence="14" id="KW-1185">Reference proteome</keyword>
<evidence type="ECO:0000256" key="1">
    <source>
        <dbReference type="ARBA" id="ARBA00004141"/>
    </source>
</evidence>
<evidence type="ECO:0000256" key="9">
    <source>
        <dbReference type="ARBA" id="ARBA00023201"/>
    </source>
</evidence>
<feature type="transmembrane region" description="Helical" evidence="11">
    <location>
        <begin position="133"/>
        <end position="153"/>
    </location>
</feature>
<keyword evidence="8 11" id="KW-0472">Membrane</keyword>
<keyword evidence="2" id="KW-0813">Transport</keyword>
<dbReference type="PANTHER" id="PTHR43562:SF3">
    <property type="entry name" value="SODIUM ION_PROTON EXCHANGER (EUROFUNG)"/>
    <property type="match status" value="1"/>
</dbReference>
<feature type="region of interest" description="Disordered" evidence="10">
    <location>
        <begin position="311"/>
        <end position="330"/>
    </location>
</feature>
<evidence type="ECO:0000259" key="12">
    <source>
        <dbReference type="Pfam" id="PF00999"/>
    </source>
</evidence>
<feature type="compositionally biased region" description="Polar residues" evidence="10">
    <location>
        <begin position="318"/>
        <end position="330"/>
    </location>
</feature>